<gene>
    <name evidence="4" type="primary">LOC107921709</name>
</gene>
<dbReference type="STRING" id="3635.A0A1U8KX59"/>
<evidence type="ECO:0008006" key="5">
    <source>
        <dbReference type="Google" id="ProtNLM"/>
    </source>
</evidence>
<dbReference type="InterPro" id="IPR036397">
    <property type="entry name" value="RNaseH_sf"/>
</dbReference>
<dbReference type="AlphaFoldDB" id="A0A1U8KX59"/>
<dbReference type="Proteomes" id="UP000818029">
    <property type="component" value="Chromosome D01"/>
</dbReference>
<name>A0A1U8KX59_GOSHI</name>
<organism evidence="3 4">
    <name type="scientific">Gossypium hirsutum</name>
    <name type="common">Upland cotton</name>
    <name type="synonym">Gossypium mexicanum</name>
    <dbReference type="NCBI Taxonomy" id="3635"/>
    <lineage>
        <taxon>Eukaryota</taxon>
        <taxon>Viridiplantae</taxon>
        <taxon>Streptophyta</taxon>
        <taxon>Embryophyta</taxon>
        <taxon>Tracheophyta</taxon>
        <taxon>Spermatophyta</taxon>
        <taxon>Magnoliopsida</taxon>
        <taxon>eudicotyledons</taxon>
        <taxon>Gunneridae</taxon>
        <taxon>Pentapetalae</taxon>
        <taxon>rosids</taxon>
        <taxon>malvids</taxon>
        <taxon>Malvales</taxon>
        <taxon>Malvaceae</taxon>
        <taxon>Malvoideae</taxon>
        <taxon>Gossypium</taxon>
    </lineage>
</organism>
<dbReference type="PANTHER" id="PTHR45835:SF99">
    <property type="entry name" value="CHROMO DOMAIN-CONTAINING PROTEIN-RELATED"/>
    <property type="match status" value="1"/>
</dbReference>
<dbReference type="Pfam" id="PF17921">
    <property type="entry name" value="Integrase_H2C2"/>
    <property type="match status" value="1"/>
</dbReference>
<dbReference type="PANTHER" id="PTHR45835">
    <property type="entry name" value="YALI0A06105P"/>
    <property type="match status" value="1"/>
</dbReference>
<dbReference type="InterPro" id="IPR041588">
    <property type="entry name" value="Integrase_H2C2"/>
</dbReference>
<reference evidence="4" key="2">
    <citation type="submission" date="2025-08" db="UniProtKB">
        <authorList>
            <consortium name="RefSeq"/>
        </authorList>
    </citation>
    <scope>IDENTIFICATION</scope>
</reference>
<reference evidence="3" key="1">
    <citation type="journal article" date="2020" name="Nat. Genet.">
        <title>Genomic diversifications of five Gossypium allopolyploid species and their impact on cotton improvement.</title>
        <authorList>
            <person name="Chen Z.J."/>
            <person name="Sreedasyam A."/>
            <person name="Ando A."/>
            <person name="Song Q."/>
            <person name="De Santiago L.M."/>
            <person name="Hulse-Kemp A.M."/>
            <person name="Ding M."/>
            <person name="Ye W."/>
            <person name="Kirkbride R.C."/>
            <person name="Jenkins J."/>
            <person name="Plott C."/>
            <person name="Lovell J."/>
            <person name="Lin Y.M."/>
            <person name="Vaughn R."/>
            <person name="Liu B."/>
            <person name="Simpson S."/>
            <person name="Scheffler B.E."/>
            <person name="Wen L."/>
            <person name="Saski C.A."/>
            <person name="Grover C.E."/>
            <person name="Hu G."/>
            <person name="Conover J.L."/>
            <person name="Carlson J.W."/>
            <person name="Shu S."/>
            <person name="Boston L.B."/>
            <person name="Williams M."/>
            <person name="Peterson D.G."/>
            <person name="McGee K."/>
            <person name="Jones D.C."/>
            <person name="Wendel J.F."/>
            <person name="Stelly D.M."/>
            <person name="Grimwood J."/>
            <person name="Schmutz J."/>
        </authorList>
    </citation>
    <scope>NUCLEOTIDE SEQUENCE [LARGE SCALE GENOMIC DNA]</scope>
    <source>
        <strain evidence="3">cv. TM-1</strain>
    </source>
</reference>
<evidence type="ECO:0000313" key="4">
    <source>
        <dbReference type="RefSeq" id="XP_016707022.1"/>
    </source>
</evidence>
<protein>
    <recommendedName>
        <fullName evidence="5">Integrase zinc-binding domain-containing protein</fullName>
    </recommendedName>
</protein>
<accession>A0A1U8KX59</accession>
<evidence type="ECO:0000259" key="2">
    <source>
        <dbReference type="Pfam" id="PF24626"/>
    </source>
</evidence>
<dbReference type="Gene3D" id="3.30.420.10">
    <property type="entry name" value="Ribonuclease H-like superfamily/Ribonuclease H"/>
    <property type="match status" value="1"/>
</dbReference>
<feature type="domain" description="Integrase zinc-binding" evidence="1">
    <location>
        <begin position="79"/>
        <end position="118"/>
    </location>
</feature>
<dbReference type="PaxDb" id="3635-A0A1U8KX59"/>
<dbReference type="GeneID" id="107921709"/>
<sequence length="327" mass="37797">MTELRVTFARLSLASAGGLCVELQVRQTLSQQIKEKQLLDGDLLKKIRQVEQGVKGDIDINAECILNFRGRLCVPQNVDLRQVILNEVHSSPYPMHPGNGKMYHDLRKIYWWAALKHDKWERIITDFISSFPLTLSRKDLVRVIVDRFLKSAHFVAVRTNYSLQKLAELYIVEIVRLHGVLVSIISNRDLRFTSSFQASIHMAPFEALYGKKCRNPFCWTKLDEKRVVGVDLVRETEEKVLRLGRKGKLSPRYVRPNEVVERVGPVAYPLKLPPEVDQIHDVFHVSMLQKYLSDSLHIVPVEEIEVQPNLTFDEEPIEILDHEMKVL</sequence>
<dbReference type="Pfam" id="PF24626">
    <property type="entry name" value="SH3_Tf2-1"/>
    <property type="match status" value="1"/>
</dbReference>
<dbReference type="Gene3D" id="1.10.340.70">
    <property type="match status" value="1"/>
</dbReference>
<proteinExistence type="predicted"/>
<evidence type="ECO:0000259" key="1">
    <source>
        <dbReference type="Pfam" id="PF17921"/>
    </source>
</evidence>
<dbReference type="RefSeq" id="XP_016707022.1">
    <property type="nucleotide sequence ID" value="XM_016851533.1"/>
</dbReference>
<evidence type="ECO:0000313" key="3">
    <source>
        <dbReference type="Proteomes" id="UP000818029"/>
    </source>
</evidence>
<dbReference type="KEGG" id="ghi:107921709"/>
<dbReference type="InterPro" id="IPR056924">
    <property type="entry name" value="SH3_Tf2-1"/>
</dbReference>
<keyword evidence="3" id="KW-1185">Reference proteome</keyword>
<dbReference type="GO" id="GO:0003676">
    <property type="term" value="F:nucleic acid binding"/>
    <property type="evidence" value="ECO:0007669"/>
    <property type="project" value="InterPro"/>
</dbReference>
<dbReference type="InterPro" id="IPR012337">
    <property type="entry name" value="RNaseH-like_sf"/>
</dbReference>
<feature type="domain" description="Tf2-1-like SH3-like" evidence="2">
    <location>
        <begin position="238"/>
        <end position="291"/>
    </location>
</feature>
<dbReference type="SUPFAM" id="SSF53098">
    <property type="entry name" value="Ribonuclease H-like"/>
    <property type="match status" value="1"/>
</dbReference>